<evidence type="ECO:0000313" key="1">
    <source>
        <dbReference type="EMBL" id="KAF7441006.1"/>
    </source>
</evidence>
<evidence type="ECO:0000313" key="2">
    <source>
        <dbReference type="Proteomes" id="UP000623687"/>
    </source>
</evidence>
<organism evidence="1 2">
    <name type="scientific">Pleurotus ostreatus</name>
    <name type="common">Oyster mushroom</name>
    <name type="synonym">White-rot fungus</name>
    <dbReference type="NCBI Taxonomy" id="5322"/>
    <lineage>
        <taxon>Eukaryota</taxon>
        <taxon>Fungi</taxon>
        <taxon>Dikarya</taxon>
        <taxon>Basidiomycota</taxon>
        <taxon>Agaricomycotina</taxon>
        <taxon>Agaricomycetes</taxon>
        <taxon>Agaricomycetidae</taxon>
        <taxon>Agaricales</taxon>
        <taxon>Pleurotineae</taxon>
        <taxon>Pleurotaceae</taxon>
        <taxon>Pleurotus</taxon>
    </lineage>
</organism>
<dbReference type="RefSeq" id="XP_036636850.1">
    <property type="nucleotide sequence ID" value="XM_036771005.1"/>
</dbReference>
<dbReference type="VEuPathDB" id="FungiDB:PC9H_001355"/>
<dbReference type="EMBL" id="JACETU010000001">
    <property type="protein sequence ID" value="KAF7441006.1"/>
    <property type="molecule type" value="Genomic_DNA"/>
</dbReference>
<keyword evidence="2" id="KW-1185">Reference proteome</keyword>
<dbReference type="AlphaFoldDB" id="A0A8H7E067"/>
<proteinExistence type="predicted"/>
<sequence>MICNCKLFNLHDCSCEAILAGEDLHVQVPKARATGAITGLTFDFKAVRRQLRSALKDAMQTKKKKQWARNVQKMSARYLDVPDQQFAEFLPDVARYL</sequence>
<gene>
    <name evidence="1" type="ORF">PC9H_001355</name>
</gene>
<protein>
    <submittedName>
        <fullName evidence="1">Uncharacterized protein</fullName>
    </submittedName>
</protein>
<dbReference type="OrthoDB" id="10309899at2759"/>
<dbReference type="Proteomes" id="UP000623687">
    <property type="component" value="Unassembled WGS sequence"/>
</dbReference>
<accession>A0A8H7E067</accession>
<dbReference type="GeneID" id="59371196"/>
<name>A0A8H7E067_PLEOS</name>
<reference evidence="1" key="1">
    <citation type="submission" date="2019-07" db="EMBL/GenBank/DDBJ databases">
        <authorList>
            <person name="Palmer J.M."/>
        </authorList>
    </citation>
    <scope>NUCLEOTIDE SEQUENCE</scope>
    <source>
        <strain evidence="1">PC9</strain>
    </source>
</reference>
<comment type="caution">
    <text evidence="1">The sequence shown here is derived from an EMBL/GenBank/DDBJ whole genome shotgun (WGS) entry which is preliminary data.</text>
</comment>